<protein>
    <submittedName>
        <fullName evidence="1">Uncharacterized protein</fullName>
    </submittedName>
</protein>
<reference evidence="1" key="1">
    <citation type="submission" date="2019-08" db="EMBL/GenBank/DDBJ databases">
        <title>The genome of the North American firefly Photinus pyralis.</title>
        <authorList>
            <consortium name="Photinus pyralis genome working group"/>
            <person name="Fallon T.R."/>
            <person name="Sander Lower S.E."/>
            <person name="Weng J.-K."/>
        </authorList>
    </citation>
    <scope>NUCLEOTIDE SEQUENCE</scope>
    <source>
        <strain evidence="1">TRF0915ILg1</strain>
        <tissue evidence="1">Whole body</tissue>
    </source>
</reference>
<evidence type="ECO:0000313" key="1">
    <source>
        <dbReference type="EMBL" id="KAF2897852.1"/>
    </source>
</evidence>
<proteinExistence type="predicted"/>
<dbReference type="AlphaFoldDB" id="A0A8K0GDI4"/>
<comment type="caution">
    <text evidence="1">The sequence shown here is derived from an EMBL/GenBank/DDBJ whole genome shotgun (WGS) entry which is preliminary data.</text>
</comment>
<gene>
    <name evidence="1" type="ORF">ILUMI_08323</name>
</gene>
<evidence type="ECO:0000313" key="2">
    <source>
        <dbReference type="Proteomes" id="UP000801492"/>
    </source>
</evidence>
<dbReference type="OrthoDB" id="6780159at2759"/>
<keyword evidence="2" id="KW-1185">Reference proteome</keyword>
<organism evidence="1 2">
    <name type="scientific">Ignelater luminosus</name>
    <name type="common">Cucubano</name>
    <name type="synonym">Pyrophorus luminosus</name>
    <dbReference type="NCBI Taxonomy" id="2038154"/>
    <lineage>
        <taxon>Eukaryota</taxon>
        <taxon>Metazoa</taxon>
        <taxon>Ecdysozoa</taxon>
        <taxon>Arthropoda</taxon>
        <taxon>Hexapoda</taxon>
        <taxon>Insecta</taxon>
        <taxon>Pterygota</taxon>
        <taxon>Neoptera</taxon>
        <taxon>Endopterygota</taxon>
        <taxon>Coleoptera</taxon>
        <taxon>Polyphaga</taxon>
        <taxon>Elateriformia</taxon>
        <taxon>Elateroidea</taxon>
        <taxon>Elateridae</taxon>
        <taxon>Agrypninae</taxon>
        <taxon>Pyrophorini</taxon>
        <taxon>Ignelater</taxon>
    </lineage>
</organism>
<name>A0A8K0GDI4_IGNLU</name>
<dbReference type="EMBL" id="VTPC01003899">
    <property type="protein sequence ID" value="KAF2897852.1"/>
    <property type="molecule type" value="Genomic_DNA"/>
</dbReference>
<accession>A0A8K0GDI4</accession>
<dbReference type="Proteomes" id="UP000801492">
    <property type="component" value="Unassembled WGS sequence"/>
</dbReference>
<sequence length="229" mass="25951">MCVMYHSEVRRPPSTLKSAVRAVNYIPPPHTITKPPPYNVVSRMLQAEYLSFGLLYTLGRPSELTRQNFDHLINPRISPLTVFNIWNKNIKNTKSDAIFAYFLQELGDLTLPNDVLKDIKKPKSLSSDRALAIMVDANLSACQYNVIRQEVKDINPKLYPAYQVVKEAKKARYPRGITVTEVGAKTELQSLVDHTIRRLCVVQEDVLRTLTLLQERLSAIIKWGCDGAG</sequence>